<evidence type="ECO:0000256" key="5">
    <source>
        <dbReference type="ARBA" id="ARBA00038978"/>
    </source>
</evidence>
<dbReference type="EC" id="1.16.3.4" evidence="5"/>
<dbReference type="SUPFAM" id="SSF49503">
    <property type="entry name" value="Cupredoxins"/>
    <property type="match status" value="3"/>
</dbReference>
<dbReference type="PANTHER" id="PTHR48267:SF1">
    <property type="entry name" value="BILIRUBIN OXIDASE"/>
    <property type="match status" value="1"/>
</dbReference>
<dbReference type="PROSITE" id="PS51318">
    <property type="entry name" value="TAT"/>
    <property type="match status" value="1"/>
</dbReference>
<dbReference type="InterPro" id="IPR011707">
    <property type="entry name" value="Cu-oxidase-like_N"/>
</dbReference>
<comment type="catalytic activity">
    <reaction evidence="9">
        <text>4 Cu(+) + O2 + 4 H(+) = 4 Cu(2+) + 2 H2O</text>
        <dbReference type="Rhea" id="RHEA:30083"/>
        <dbReference type="ChEBI" id="CHEBI:15377"/>
        <dbReference type="ChEBI" id="CHEBI:15378"/>
        <dbReference type="ChEBI" id="CHEBI:15379"/>
        <dbReference type="ChEBI" id="CHEBI:29036"/>
        <dbReference type="ChEBI" id="CHEBI:49552"/>
        <dbReference type="EC" id="1.16.3.4"/>
    </reaction>
    <physiologicalReaction direction="left-to-right" evidence="9">
        <dbReference type="Rhea" id="RHEA:30084"/>
    </physiologicalReaction>
</comment>
<feature type="region of interest" description="Disordered" evidence="10">
    <location>
        <begin position="496"/>
        <end position="519"/>
    </location>
</feature>
<dbReference type="InterPro" id="IPR045087">
    <property type="entry name" value="Cu-oxidase_fam"/>
</dbReference>
<feature type="domain" description="Plastocyanin-like" evidence="12">
    <location>
        <begin position="79"/>
        <end position="189"/>
    </location>
</feature>
<comment type="similarity">
    <text evidence="1">Belongs to the multicopper oxidase family.</text>
</comment>
<dbReference type="CDD" id="cd13890">
    <property type="entry name" value="CuRO_3_CueO_FtsP"/>
    <property type="match status" value="1"/>
</dbReference>
<keyword evidence="13" id="KW-0132">Cell division</keyword>
<name>A0A5Q5CDF5_MYCSJ</name>
<dbReference type="AlphaFoldDB" id="A0A5Q5CDF5"/>
<evidence type="ECO:0000256" key="7">
    <source>
        <dbReference type="ARBA" id="ARBA00042896"/>
    </source>
</evidence>
<evidence type="ECO:0000259" key="12">
    <source>
        <dbReference type="Pfam" id="PF07732"/>
    </source>
</evidence>
<dbReference type="GO" id="GO:0051301">
    <property type="term" value="P:cell division"/>
    <property type="evidence" value="ECO:0007669"/>
    <property type="project" value="UniProtKB-KW"/>
</dbReference>
<comment type="subunit">
    <text evidence="2">Monomer.</text>
</comment>
<evidence type="ECO:0000256" key="1">
    <source>
        <dbReference type="ARBA" id="ARBA00010609"/>
    </source>
</evidence>
<reference evidence="13" key="1">
    <citation type="submission" date="2007-02" db="EMBL/GenBank/DDBJ databases">
        <title>Complete sequence of Mycobacterium sp. JLS.</title>
        <authorList>
            <consortium name="US DOE Joint Genome Institute"/>
            <person name="Copeland A."/>
            <person name="Lucas S."/>
            <person name="Lapidus A."/>
            <person name="Barry K."/>
            <person name="Detter J.C."/>
            <person name="Glavina del Rio T."/>
            <person name="Hammon N."/>
            <person name="Israni S."/>
            <person name="Dalin E."/>
            <person name="Tice H."/>
            <person name="Pitluck S."/>
            <person name="Chain P."/>
            <person name="Malfatti S."/>
            <person name="Shin M."/>
            <person name="Vergez L."/>
            <person name="Schmutz J."/>
            <person name="Larimer F."/>
            <person name="Land M."/>
            <person name="Hauser L."/>
            <person name="Kyrpides N."/>
            <person name="Mikhailova N."/>
            <person name="Miller C.D."/>
            <person name="Anderson A.J."/>
            <person name="Sims R.C."/>
            <person name="Richardson P."/>
        </authorList>
    </citation>
    <scope>NUCLEOTIDE SEQUENCE [LARGE SCALE GENOMIC DNA]</scope>
    <source>
        <strain evidence="13">JLS</strain>
    </source>
</reference>
<feature type="compositionally biased region" description="Pro residues" evidence="10">
    <location>
        <begin position="505"/>
        <end position="519"/>
    </location>
</feature>
<dbReference type="Pfam" id="PF07731">
    <property type="entry name" value="Cu-oxidase_2"/>
    <property type="match status" value="1"/>
</dbReference>
<dbReference type="InterPro" id="IPR008972">
    <property type="entry name" value="Cupredoxin"/>
</dbReference>
<evidence type="ECO:0000256" key="6">
    <source>
        <dbReference type="ARBA" id="ARBA00041027"/>
    </source>
</evidence>
<dbReference type="Pfam" id="PF07732">
    <property type="entry name" value="Cu-oxidase_3"/>
    <property type="match status" value="1"/>
</dbReference>
<gene>
    <name evidence="13" type="ordered locus">Mjls_1440</name>
</gene>
<dbReference type="PROSITE" id="PS00080">
    <property type="entry name" value="MULTICOPPER_OXIDASE2"/>
    <property type="match status" value="1"/>
</dbReference>
<dbReference type="PROSITE" id="PS51257">
    <property type="entry name" value="PROKAR_LIPOPROTEIN"/>
    <property type="match status" value="1"/>
</dbReference>
<sequence precursor="true">MVRPGDAHVVSRRTFLVGLGAFPVVVTACGTGDTPTPATATPKIAAQVFERPLPIPPLASSTVAGGVRRFALRAGAGETEIVAGTRTPSWGFNGSILGPTLRARRGETVAVTVDNQLDETTTTHWHGMHLPARFDGGPHQPIAPGAQWRPTWRIDQPAASLWYHPHPHGATLRHVYRGLAGMFLIDDDQQPPALPNQYGVDDIPVIIADYKFTGDGALDESDPEDIGLLGDTIATNGSAGAYLDVVTRRLRLRLLNGSVGRIYNLGFSDDRPFAMIASDGGLLAKPVSLTRIQLSPAERAEIVVDLTPGERVRLHAFPIPQWPDETWRERFGYTDSFDVLELRAKPQLRDSPPLPAEMSTLPAVTPSANVRRREFLLQRGTDANGKNVFKINDQLMDMTRIDFDVPENTTEIWEVTGRDRVWPHNFHVHNAQFRILDTAGQPPPAELAGWKDTVFIYPQTTVRFAVRFNSYSDPVNPFMFHCHLLFHEDTGMMGQFRVASGDPQLPTPSAPTPPPMPHG</sequence>
<dbReference type="InterPro" id="IPR002355">
    <property type="entry name" value="Cu_oxidase_Cu_BS"/>
</dbReference>
<dbReference type="InterPro" id="IPR006311">
    <property type="entry name" value="TAT_signal"/>
</dbReference>
<evidence type="ECO:0000259" key="11">
    <source>
        <dbReference type="Pfam" id="PF07731"/>
    </source>
</evidence>
<dbReference type="GO" id="GO:0005507">
    <property type="term" value="F:copper ion binding"/>
    <property type="evidence" value="ECO:0007669"/>
    <property type="project" value="InterPro"/>
</dbReference>
<dbReference type="CDD" id="cd04232">
    <property type="entry name" value="CuRO_1_CueO_FtsP"/>
    <property type="match status" value="1"/>
</dbReference>
<evidence type="ECO:0000256" key="3">
    <source>
        <dbReference type="ARBA" id="ARBA00022723"/>
    </source>
</evidence>
<dbReference type="PANTHER" id="PTHR48267">
    <property type="entry name" value="CUPREDOXIN SUPERFAMILY PROTEIN"/>
    <property type="match status" value="1"/>
</dbReference>
<evidence type="ECO:0000256" key="9">
    <source>
        <dbReference type="ARBA" id="ARBA00048092"/>
    </source>
</evidence>
<dbReference type="InterPro" id="IPR011706">
    <property type="entry name" value="Cu-oxidase_C"/>
</dbReference>
<keyword evidence="13" id="KW-0131">Cell cycle</keyword>
<proteinExistence type="inferred from homology"/>
<accession>A0A5Q5CDF5</accession>
<feature type="domain" description="Plastocyanin-like" evidence="11">
    <location>
        <begin position="384"/>
        <end position="500"/>
    </location>
</feature>
<evidence type="ECO:0000256" key="10">
    <source>
        <dbReference type="SAM" id="MobiDB-lite"/>
    </source>
</evidence>
<evidence type="ECO:0000313" key="13">
    <source>
        <dbReference type="EMBL" id="ABN97242.1"/>
    </source>
</evidence>
<organism evidence="13">
    <name type="scientific">Mycobacterium sp. (strain JLS)</name>
    <dbReference type="NCBI Taxonomy" id="164757"/>
    <lineage>
        <taxon>Bacteria</taxon>
        <taxon>Bacillati</taxon>
        <taxon>Actinomycetota</taxon>
        <taxon>Actinomycetes</taxon>
        <taxon>Mycobacteriales</taxon>
        <taxon>Mycobacteriaceae</taxon>
        <taxon>Mycobacterium</taxon>
    </lineage>
</organism>
<evidence type="ECO:0000256" key="4">
    <source>
        <dbReference type="ARBA" id="ARBA00023002"/>
    </source>
</evidence>
<evidence type="ECO:0000256" key="2">
    <source>
        <dbReference type="ARBA" id="ARBA00011245"/>
    </source>
</evidence>
<keyword evidence="3" id="KW-0479">Metal-binding</keyword>
<evidence type="ECO:0000256" key="8">
    <source>
        <dbReference type="ARBA" id="ARBA00043090"/>
    </source>
</evidence>
<dbReference type="GO" id="GO:0016491">
    <property type="term" value="F:oxidoreductase activity"/>
    <property type="evidence" value="ECO:0007669"/>
    <property type="project" value="UniProtKB-KW"/>
</dbReference>
<dbReference type="EMBL" id="CP000580">
    <property type="protein sequence ID" value="ABN97242.1"/>
    <property type="molecule type" value="Genomic_DNA"/>
</dbReference>
<protein>
    <recommendedName>
        <fullName evidence="6">Multicopper oxidase CueO</fullName>
        <ecNumber evidence="5">1.16.3.4</ecNumber>
    </recommendedName>
    <alternativeName>
        <fullName evidence="7">Copper efflux oxidase</fullName>
    </alternativeName>
    <alternativeName>
        <fullName evidence="8">Cuprous oxidase</fullName>
    </alternativeName>
</protein>
<keyword evidence="4" id="KW-0560">Oxidoreductase</keyword>
<dbReference type="Gene3D" id="2.60.40.420">
    <property type="entry name" value="Cupredoxins - blue copper proteins"/>
    <property type="match status" value="3"/>
</dbReference>
<dbReference type="KEGG" id="mjl:Mjls_1440"/>